<dbReference type="InterPro" id="IPR002347">
    <property type="entry name" value="SDR_fam"/>
</dbReference>
<dbReference type="Proteomes" id="UP000216215">
    <property type="component" value="Unassembled WGS sequence"/>
</dbReference>
<dbReference type="InterPro" id="IPR050259">
    <property type="entry name" value="SDR"/>
</dbReference>
<sequence>MNDHCRKVLVMASSKGLGLAIAKRLAKNRSEVVICGRNKAALDQAVGDLQKIEGCAGAHGIIADLSRRSDVDMLLQRTLELLGSIDCLVVNSGHMPHGTIEDLSDDDWDHSYETLLMSAVRVSRAAAAAMKASGRGGDIVYVTSGGVHEATGHLMLSNVMRAGIAVLAKHLADTLAGSGVRVNVVAPGYFDTGRVHKRIEALMVDEGLNRDAAIKRVANTNPLGRIGTADELAELVGFIVGDRARYLNGTTIVIDGGGSRLVM</sequence>
<dbReference type="InterPro" id="IPR036291">
    <property type="entry name" value="NAD(P)-bd_dom_sf"/>
</dbReference>
<dbReference type="PANTHER" id="PTHR42879:SF6">
    <property type="entry name" value="NADPH-DEPENDENT REDUCTASE BACG"/>
    <property type="match status" value="1"/>
</dbReference>
<dbReference type="Pfam" id="PF13561">
    <property type="entry name" value="adh_short_C2"/>
    <property type="match status" value="1"/>
</dbReference>
<dbReference type="SUPFAM" id="SSF51735">
    <property type="entry name" value="NAD(P)-binding Rossmann-fold domains"/>
    <property type="match status" value="1"/>
</dbReference>
<name>A0AB36QZU5_9HYPH</name>
<organism evidence="2 3">
    <name type="scientific">Mesorhizobium mediterraneum</name>
    <dbReference type="NCBI Taxonomy" id="43617"/>
    <lineage>
        <taxon>Bacteria</taxon>
        <taxon>Pseudomonadati</taxon>
        <taxon>Pseudomonadota</taxon>
        <taxon>Alphaproteobacteria</taxon>
        <taxon>Hyphomicrobiales</taxon>
        <taxon>Phyllobacteriaceae</taxon>
        <taxon>Mesorhizobium</taxon>
    </lineage>
</organism>
<keyword evidence="3" id="KW-1185">Reference proteome</keyword>
<protein>
    <recommendedName>
        <fullName evidence="4">SDR family oxidoreductase</fullName>
    </recommendedName>
</protein>
<reference evidence="3" key="1">
    <citation type="submission" date="2017-08" db="EMBL/GenBank/DDBJ databases">
        <title>Mesorhizobium wenxinae sp. nov., a novel rhizobial species isolated from root nodules of chickpea (Cicer arietinum L.).</title>
        <authorList>
            <person name="Zhang J."/>
        </authorList>
    </citation>
    <scope>NUCLEOTIDE SEQUENCE [LARGE SCALE GENOMIC DNA]</scope>
    <source>
        <strain evidence="3">USDA 3392</strain>
    </source>
</reference>
<proteinExistence type="inferred from homology"/>
<evidence type="ECO:0000313" key="3">
    <source>
        <dbReference type="Proteomes" id="UP000216215"/>
    </source>
</evidence>
<dbReference type="PANTHER" id="PTHR42879">
    <property type="entry name" value="3-OXOACYL-(ACYL-CARRIER-PROTEIN) REDUCTASE"/>
    <property type="match status" value="1"/>
</dbReference>
<evidence type="ECO:0000313" key="2">
    <source>
        <dbReference type="EMBL" id="PAP97948.1"/>
    </source>
</evidence>
<comment type="similarity">
    <text evidence="1">Belongs to the short-chain dehydrogenases/reductases (SDR) family.</text>
</comment>
<evidence type="ECO:0008006" key="4">
    <source>
        <dbReference type="Google" id="ProtNLM"/>
    </source>
</evidence>
<accession>A0AB36QZU5</accession>
<dbReference type="Gene3D" id="3.40.50.720">
    <property type="entry name" value="NAD(P)-binding Rossmann-like Domain"/>
    <property type="match status" value="1"/>
</dbReference>
<dbReference type="EMBL" id="NPKI01000050">
    <property type="protein sequence ID" value="PAP97948.1"/>
    <property type="molecule type" value="Genomic_DNA"/>
</dbReference>
<dbReference type="RefSeq" id="WP_095489428.1">
    <property type="nucleotide sequence ID" value="NZ_CP088151.1"/>
</dbReference>
<comment type="caution">
    <text evidence="2">The sequence shown here is derived from an EMBL/GenBank/DDBJ whole genome shotgun (WGS) entry which is preliminary data.</text>
</comment>
<evidence type="ECO:0000256" key="1">
    <source>
        <dbReference type="ARBA" id="ARBA00006484"/>
    </source>
</evidence>
<gene>
    <name evidence="2" type="ORF">CIT25_33750</name>
</gene>
<dbReference type="PRINTS" id="PR00081">
    <property type="entry name" value="GDHRDH"/>
</dbReference>
<dbReference type="AlphaFoldDB" id="A0AB36QZU5"/>